<evidence type="ECO:0000256" key="1">
    <source>
        <dbReference type="ARBA" id="ARBA00004613"/>
    </source>
</evidence>
<dbReference type="GO" id="GO:0006508">
    <property type="term" value="P:proteolysis"/>
    <property type="evidence" value="ECO:0007669"/>
    <property type="project" value="UniProtKB-KW"/>
</dbReference>
<evidence type="ECO:0000256" key="5">
    <source>
        <dbReference type="ARBA" id="ARBA00022825"/>
    </source>
</evidence>
<protein>
    <recommendedName>
        <fullName evidence="8">Peptidase S1 domain-containing protein</fullName>
    </recommendedName>
</protein>
<gene>
    <name evidence="9" type="ORF">HERILL_LOCUS7413</name>
</gene>
<dbReference type="EMBL" id="LR899011">
    <property type="protein sequence ID" value="CAD7084525.1"/>
    <property type="molecule type" value="Genomic_DNA"/>
</dbReference>
<evidence type="ECO:0000256" key="7">
    <source>
        <dbReference type="ARBA" id="ARBA00024195"/>
    </source>
</evidence>
<dbReference type="InterPro" id="IPR009003">
    <property type="entry name" value="Peptidase_S1_PA"/>
</dbReference>
<dbReference type="PROSITE" id="PS00135">
    <property type="entry name" value="TRYPSIN_SER"/>
    <property type="match status" value="1"/>
</dbReference>
<name>A0A7R8YW66_HERIL</name>
<dbReference type="FunFam" id="2.40.10.10:FF:000002">
    <property type="entry name" value="Transmembrane protease serine"/>
    <property type="match status" value="1"/>
</dbReference>
<evidence type="ECO:0000256" key="2">
    <source>
        <dbReference type="ARBA" id="ARBA00022525"/>
    </source>
</evidence>
<keyword evidence="6" id="KW-1015">Disulfide bond</keyword>
<dbReference type="Gene3D" id="2.40.10.10">
    <property type="entry name" value="Trypsin-like serine proteases"/>
    <property type="match status" value="2"/>
</dbReference>
<dbReference type="CDD" id="cd00190">
    <property type="entry name" value="Tryp_SPc"/>
    <property type="match status" value="1"/>
</dbReference>
<dbReference type="InParanoid" id="A0A7R8YW66"/>
<evidence type="ECO:0000256" key="3">
    <source>
        <dbReference type="ARBA" id="ARBA00022670"/>
    </source>
</evidence>
<evidence type="ECO:0000313" key="9">
    <source>
        <dbReference type="EMBL" id="CAD7084525.1"/>
    </source>
</evidence>
<dbReference type="OrthoDB" id="10059102at2759"/>
<evidence type="ECO:0000256" key="4">
    <source>
        <dbReference type="ARBA" id="ARBA00022801"/>
    </source>
</evidence>
<evidence type="ECO:0000313" key="10">
    <source>
        <dbReference type="Proteomes" id="UP000594454"/>
    </source>
</evidence>
<evidence type="ECO:0000259" key="8">
    <source>
        <dbReference type="PROSITE" id="PS50240"/>
    </source>
</evidence>
<evidence type="ECO:0000256" key="6">
    <source>
        <dbReference type="ARBA" id="ARBA00023157"/>
    </source>
</evidence>
<dbReference type="PANTHER" id="PTHR24264">
    <property type="entry name" value="TRYPSIN-RELATED"/>
    <property type="match status" value="1"/>
</dbReference>
<dbReference type="SUPFAM" id="SSF50494">
    <property type="entry name" value="Trypsin-like serine proteases"/>
    <property type="match status" value="1"/>
</dbReference>
<dbReference type="PRINTS" id="PR00722">
    <property type="entry name" value="CHYMOTRYPSIN"/>
</dbReference>
<keyword evidence="10" id="KW-1185">Reference proteome</keyword>
<organism evidence="9 10">
    <name type="scientific">Hermetia illucens</name>
    <name type="common">Black soldier fly</name>
    <dbReference type="NCBI Taxonomy" id="343691"/>
    <lineage>
        <taxon>Eukaryota</taxon>
        <taxon>Metazoa</taxon>
        <taxon>Ecdysozoa</taxon>
        <taxon>Arthropoda</taxon>
        <taxon>Hexapoda</taxon>
        <taxon>Insecta</taxon>
        <taxon>Pterygota</taxon>
        <taxon>Neoptera</taxon>
        <taxon>Endopterygota</taxon>
        <taxon>Diptera</taxon>
        <taxon>Brachycera</taxon>
        <taxon>Stratiomyomorpha</taxon>
        <taxon>Stratiomyidae</taxon>
        <taxon>Hermetiinae</taxon>
        <taxon>Hermetia</taxon>
    </lineage>
</organism>
<keyword evidence="4" id="KW-0378">Hydrolase</keyword>
<dbReference type="GO" id="GO:0004252">
    <property type="term" value="F:serine-type endopeptidase activity"/>
    <property type="evidence" value="ECO:0007669"/>
    <property type="project" value="InterPro"/>
</dbReference>
<dbReference type="GO" id="GO:0005615">
    <property type="term" value="C:extracellular space"/>
    <property type="evidence" value="ECO:0007669"/>
    <property type="project" value="TreeGrafter"/>
</dbReference>
<reference evidence="9 10" key="1">
    <citation type="submission" date="2020-11" db="EMBL/GenBank/DDBJ databases">
        <authorList>
            <person name="Wallbank WR R."/>
            <person name="Pardo Diaz C."/>
            <person name="Kozak K."/>
            <person name="Martin S."/>
            <person name="Jiggins C."/>
            <person name="Moest M."/>
            <person name="Warren A I."/>
            <person name="Generalovic N T."/>
            <person name="Byers J.R.P. K."/>
            <person name="Montejo-Kovacevich G."/>
            <person name="Yen C E."/>
        </authorList>
    </citation>
    <scope>NUCLEOTIDE SEQUENCE [LARGE SCALE GENOMIC DNA]</scope>
</reference>
<dbReference type="PROSITE" id="PS50240">
    <property type="entry name" value="TRYPSIN_DOM"/>
    <property type="match status" value="1"/>
</dbReference>
<sequence>MFGILSSIVSSETKIEVIASDLRMDQHNTSPARQAISLKKISIHPNYDTKTFKNDLAVLTLSKPITPSKLVKEIKQAKESPKVGERCITAGWGAIKEGGPLSIDLLATEIIVYEKEKCAIRAPNSTEAVVPDETQICAGDLTGRNDSCQGDSGGPLYCKNMLSGIVSYGRGCARPDSAGVYTDVSKQKDWIIKLAADGDKQDLLSKVFRIAVFKWLSSAFSNSSDCNNVKCLSYNPEIMKEMVPVLNT</sequence>
<dbReference type="InterPro" id="IPR033116">
    <property type="entry name" value="TRYPSIN_SER"/>
</dbReference>
<dbReference type="Pfam" id="PF00089">
    <property type="entry name" value="Trypsin"/>
    <property type="match status" value="1"/>
</dbReference>
<accession>A0A7R8YW66</accession>
<dbReference type="InterPro" id="IPR001254">
    <property type="entry name" value="Trypsin_dom"/>
</dbReference>
<comment type="subcellular location">
    <subcellularLocation>
        <location evidence="1">Secreted</location>
    </subcellularLocation>
</comment>
<keyword evidence="2" id="KW-0964">Secreted</keyword>
<dbReference type="PANTHER" id="PTHR24264:SF65">
    <property type="entry name" value="SRCR DOMAIN-CONTAINING PROTEIN"/>
    <property type="match status" value="1"/>
</dbReference>
<proteinExistence type="inferred from homology"/>
<dbReference type="InterPro" id="IPR043504">
    <property type="entry name" value="Peptidase_S1_PA_chymotrypsin"/>
</dbReference>
<keyword evidence="5" id="KW-0720">Serine protease</keyword>
<dbReference type="InterPro" id="IPR050127">
    <property type="entry name" value="Serine_Proteases_S1"/>
</dbReference>
<dbReference type="Proteomes" id="UP000594454">
    <property type="component" value="Chromosome 3"/>
</dbReference>
<dbReference type="AlphaFoldDB" id="A0A7R8YW66"/>
<comment type="similarity">
    <text evidence="7">Belongs to the peptidase S1 family. CLIP subfamily.</text>
</comment>
<keyword evidence="3" id="KW-0645">Protease</keyword>
<feature type="domain" description="Peptidase S1" evidence="8">
    <location>
        <begin position="1"/>
        <end position="196"/>
    </location>
</feature>
<dbReference type="SMART" id="SM00020">
    <property type="entry name" value="Tryp_SPc"/>
    <property type="match status" value="1"/>
</dbReference>
<dbReference type="InterPro" id="IPR001314">
    <property type="entry name" value="Peptidase_S1A"/>
</dbReference>